<comment type="similarity">
    <text evidence="2">Belongs to the metallo-beta-lactamase superfamily.</text>
</comment>
<dbReference type="InterPro" id="IPR051013">
    <property type="entry name" value="MBL_superfamily_lactonases"/>
</dbReference>
<evidence type="ECO:0000256" key="3">
    <source>
        <dbReference type="ARBA" id="ARBA00022723"/>
    </source>
</evidence>
<feature type="compositionally biased region" description="Polar residues" evidence="6">
    <location>
        <begin position="331"/>
        <end position="342"/>
    </location>
</feature>
<evidence type="ECO:0000256" key="6">
    <source>
        <dbReference type="SAM" id="MobiDB-lite"/>
    </source>
</evidence>
<evidence type="ECO:0000256" key="4">
    <source>
        <dbReference type="ARBA" id="ARBA00022801"/>
    </source>
</evidence>
<dbReference type="PANTHER" id="PTHR42978">
    <property type="entry name" value="QUORUM-QUENCHING LACTONASE YTNP-RELATED-RELATED"/>
    <property type="match status" value="1"/>
</dbReference>
<dbReference type="SUPFAM" id="SSF56281">
    <property type="entry name" value="Metallo-hydrolase/oxidoreductase"/>
    <property type="match status" value="1"/>
</dbReference>
<gene>
    <name evidence="7" type="ORF">PRZ48_003769</name>
</gene>
<evidence type="ECO:0000313" key="8">
    <source>
        <dbReference type="Proteomes" id="UP001305779"/>
    </source>
</evidence>
<evidence type="ECO:0008006" key="9">
    <source>
        <dbReference type="Google" id="ProtNLM"/>
    </source>
</evidence>
<keyword evidence="5" id="KW-0862">Zinc</keyword>
<sequence>MGSTGDSLHALPPPGKDQVYVKVAALHGGFLTLPEELFVSNPEPGKAATVPSLCFLIEHPSKESGGRPHRIVFDLGLKRNANDYVEGMRSHIQKRQPIIQLPDAGASLRAGGLDAATDIDTVILSHIHWDHIGTPSDYSQATFVVGSGTFHALENGVPHYPAGMMEADLLPEGRSYELPPVASSLHKAKAASEKQRKPYTWERLANIVDAIDFFGDGSMYLVDSPGHLLGHLNALLRVGPDKWIFLGGDCAHDRRLITGEMDIAVYSDGCGGLRSGHSDLPTARQTLSTIRKLLVSNEDSVEWVVAHDGTWAAQNADRFFRVTCRMAIQARSSTQHDQQQNNVKEELAQKILR</sequence>
<protein>
    <recommendedName>
        <fullName evidence="9">Metallo-beta-lactamase domain-containing protein</fullName>
    </recommendedName>
</protein>
<name>A0ABR0EW03_ZASCE</name>
<feature type="region of interest" description="Disordered" evidence="6">
    <location>
        <begin position="331"/>
        <end position="353"/>
    </location>
</feature>
<evidence type="ECO:0000256" key="2">
    <source>
        <dbReference type="ARBA" id="ARBA00007749"/>
    </source>
</evidence>
<comment type="caution">
    <text evidence="7">The sequence shown here is derived from an EMBL/GenBank/DDBJ whole genome shotgun (WGS) entry which is preliminary data.</text>
</comment>
<dbReference type="Gene3D" id="3.60.15.10">
    <property type="entry name" value="Ribonuclease Z/Hydroxyacylglutathione hydrolase-like"/>
    <property type="match status" value="1"/>
</dbReference>
<keyword evidence="4" id="KW-0378">Hydrolase</keyword>
<dbReference type="CDD" id="cd07730">
    <property type="entry name" value="metallo-hydrolase-like_MBL-fold"/>
    <property type="match status" value="1"/>
</dbReference>
<accession>A0ABR0EW03</accession>
<keyword evidence="8" id="KW-1185">Reference proteome</keyword>
<evidence type="ECO:0000256" key="5">
    <source>
        <dbReference type="ARBA" id="ARBA00022833"/>
    </source>
</evidence>
<keyword evidence="3" id="KW-0479">Metal-binding</keyword>
<proteinExistence type="inferred from homology"/>
<reference evidence="7 8" key="1">
    <citation type="journal article" date="2023" name="G3 (Bethesda)">
        <title>A chromosome-level genome assembly of Zasmidium syzygii isolated from banana leaves.</title>
        <authorList>
            <person name="van Westerhoven A.C."/>
            <person name="Mehrabi R."/>
            <person name="Talebi R."/>
            <person name="Steentjes M.B.F."/>
            <person name="Corcolon B."/>
            <person name="Chong P.A."/>
            <person name="Kema G.H.J."/>
            <person name="Seidl M.F."/>
        </authorList>
    </citation>
    <scope>NUCLEOTIDE SEQUENCE [LARGE SCALE GENOMIC DNA]</scope>
    <source>
        <strain evidence="7 8">P124</strain>
    </source>
</reference>
<dbReference type="InterPro" id="IPR036866">
    <property type="entry name" value="RibonucZ/Hydroxyglut_hydro"/>
</dbReference>
<feature type="compositionally biased region" description="Basic and acidic residues" evidence="6">
    <location>
        <begin position="343"/>
        <end position="353"/>
    </location>
</feature>
<evidence type="ECO:0000256" key="1">
    <source>
        <dbReference type="ARBA" id="ARBA00001947"/>
    </source>
</evidence>
<organism evidence="7 8">
    <name type="scientific">Zasmidium cellare</name>
    <name type="common">Wine cellar mold</name>
    <name type="synonym">Racodium cellare</name>
    <dbReference type="NCBI Taxonomy" id="395010"/>
    <lineage>
        <taxon>Eukaryota</taxon>
        <taxon>Fungi</taxon>
        <taxon>Dikarya</taxon>
        <taxon>Ascomycota</taxon>
        <taxon>Pezizomycotina</taxon>
        <taxon>Dothideomycetes</taxon>
        <taxon>Dothideomycetidae</taxon>
        <taxon>Mycosphaerellales</taxon>
        <taxon>Mycosphaerellaceae</taxon>
        <taxon>Zasmidium</taxon>
    </lineage>
</organism>
<comment type="cofactor">
    <cofactor evidence="1">
        <name>Zn(2+)</name>
        <dbReference type="ChEBI" id="CHEBI:29105"/>
    </cofactor>
</comment>
<dbReference type="PANTHER" id="PTHR42978:SF2">
    <property type="entry name" value="102 KBASES UNSTABLE REGION: FROM 1 TO 119443"/>
    <property type="match status" value="1"/>
</dbReference>
<dbReference type="EMBL" id="JAXOVC010000002">
    <property type="protein sequence ID" value="KAK4505804.1"/>
    <property type="molecule type" value="Genomic_DNA"/>
</dbReference>
<evidence type="ECO:0000313" key="7">
    <source>
        <dbReference type="EMBL" id="KAK4505804.1"/>
    </source>
</evidence>
<dbReference type="Proteomes" id="UP001305779">
    <property type="component" value="Unassembled WGS sequence"/>
</dbReference>